<evidence type="ECO:0000313" key="1">
    <source>
        <dbReference type="EMBL" id="JAH51524.1"/>
    </source>
</evidence>
<organism evidence="1">
    <name type="scientific">Anguilla anguilla</name>
    <name type="common">European freshwater eel</name>
    <name type="synonym">Muraena anguilla</name>
    <dbReference type="NCBI Taxonomy" id="7936"/>
    <lineage>
        <taxon>Eukaryota</taxon>
        <taxon>Metazoa</taxon>
        <taxon>Chordata</taxon>
        <taxon>Craniata</taxon>
        <taxon>Vertebrata</taxon>
        <taxon>Euteleostomi</taxon>
        <taxon>Actinopterygii</taxon>
        <taxon>Neopterygii</taxon>
        <taxon>Teleostei</taxon>
        <taxon>Anguilliformes</taxon>
        <taxon>Anguillidae</taxon>
        <taxon>Anguilla</taxon>
    </lineage>
</organism>
<name>A0A0E9TCV0_ANGAN</name>
<sequence length="17" mass="2140">MEFLIMQSLYRFANCSW</sequence>
<dbReference type="EMBL" id="GBXM01057053">
    <property type="protein sequence ID" value="JAH51524.1"/>
    <property type="molecule type" value="Transcribed_RNA"/>
</dbReference>
<protein>
    <submittedName>
        <fullName evidence="1">Uncharacterized protein</fullName>
    </submittedName>
</protein>
<proteinExistence type="predicted"/>
<reference evidence="1" key="2">
    <citation type="journal article" date="2015" name="Fish Shellfish Immunol.">
        <title>Early steps in the European eel (Anguilla anguilla)-Vibrio vulnificus interaction in the gills: Role of the RtxA13 toxin.</title>
        <authorList>
            <person name="Callol A."/>
            <person name="Pajuelo D."/>
            <person name="Ebbesson L."/>
            <person name="Teles M."/>
            <person name="MacKenzie S."/>
            <person name="Amaro C."/>
        </authorList>
    </citation>
    <scope>NUCLEOTIDE SEQUENCE</scope>
</reference>
<dbReference type="AlphaFoldDB" id="A0A0E9TCV0"/>
<reference evidence="1" key="1">
    <citation type="submission" date="2014-11" db="EMBL/GenBank/DDBJ databases">
        <authorList>
            <person name="Amaro Gonzalez C."/>
        </authorList>
    </citation>
    <scope>NUCLEOTIDE SEQUENCE</scope>
</reference>
<accession>A0A0E9TCV0</accession>